<dbReference type="PROSITE" id="PS50294">
    <property type="entry name" value="WD_REPEATS_REGION"/>
    <property type="match status" value="1"/>
</dbReference>
<evidence type="ECO:0000313" key="4">
    <source>
        <dbReference type="EMBL" id="GIL58743.1"/>
    </source>
</evidence>
<feature type="coiled-coil region" evidence="2">
    <location>
        <begin position="1060"/>
        <end position="1087"/>
    </location>
</feature>
<dbReference type="InterPro" id="IPR052993">
    <property type="entry name" value="CFA-57"/>
</dbReference>
<dbReference type="SUPFAM" id="SSF50998">
    <property type="entry name" value="Quinoprotein alcohol dehydrogenase-like"/>
    <property type="match status" value="1"/>
</dbReference>
<evidence type="ECO:0000256" key="2">
    <source>
        <dbReference type="SAM" id="Coils"/>
    </source>
</evidence>
<feature type="compositionally biased region" description="Acidic residues" evidence="3">
    <location>
        <begin position="1334"/>
        <end position="1343"/>
    </location>
</feature>
<evidence type="ECO:0000256" key="1">
    <source>
        <dbReference type="PROSITE-ProRule" id="PRU00221"/>
    </source>
</evidence>
<evidence type="ECO:0008006" key="6">
    <source>
        <dbReference type="Google" id="ProtNLM"/>
    </source>
</evidence>
<organism evidence="4 5">
    <name type="scientific">Volvox africanus</name>
    <dbReference type="NCBI Taxonomy" id="51714"/>
    <lineage>
        <taxon>Eukaryota</taxon>
        <taxon>Viridiplantae</taxon>
        <taxon>Chlorophyta</taxon>
        <taxon>core chlorophytes</taxon>
        <taxon>Chlorophyceae</taxon>
        <taxon>CS clade</taxon>
        <taxon>Chlamydomonadales</taxon>
        <taxon>Volvocaceae</taxon>
        <taxon>Volvox</taxon>
    </lineage>
</organism>
<feature type="coiled-coil region" evidence="2">
    <location>
        <begin position="866"/>
        <end position="929"/>
    </location>
</feature>
<dbReference type="Gene3D" id="2.130.10.10">
    <property type="entry name" value="YVTN repeat-like/Quinoprotein amine dehydrogenase"/>
    <property type="match status" value="2"/>
</dbReference>
<dbReference type="Pfam" id="PF00400">
    <property type="entry name" value="WD40"/>
    <property type="match status" value="1"/>
</dbReference>
<keyword evidence="5" id="KW-1185">Reference proteome</keyword>
<reference evidence="4" key="1">
    <citation type="journal article" date="2021" name="Proc. Natl. Acad. Sci. U.S.A.">
        <title>Three genomes in the algal genus Volvox reveal the fate of a haploid sex-determining region after a transition to homothallism.</title>
        <authorList>
            <person name="Yamamoto K."/>
            <person name="Hamaji T."/>
            <person name="Kawai-Toyooka H."/>
            <person name="Matsuzaki R."/>
            <person name="Takahashi F."/>
            <person name="Nishimura Y."/>
            <person name="Kawachi M."/>
            <person name="Noguchi H."/>
            <person name="Minakuchi Y."/>
            <person name="Umen J.G."/>
            <person name="Toyoda A."/>
            <person name="Nozaki H."/>
        </authorList>
    </citation>
    <scope>NUCLEOTIDE SEQUENCE</scope>
    <source>
        <strain evidence="4">NIES-3780</strain>
    </source>
</reference>
<evidence type="ECO:0000256" key="3">
    <source>
        <dbReference type="SAM" id="MobiDB-lite"/>
    </source>
</evidence>
<feature type="non-terminal residue" evidence="4">
    <location>
        <position position="1"/>
    </location>
</feature>
<feature type="compositionally biased region" description="Low complexity" evidence="3">
    <location>
        <begin position="1365"/>
        <end position="1376"/>
    </location>
</feature>
<dbReference type="InterPro" id="IPR001680">
    <property type="entry name" value="WD40_rpt"/>
</dbReference>
<keyword evidence="2" id="KW-0175">Coiled coil</keyword>
<dbReference type="InterPro" id="IPR015943">
    <property type="entry name" value="WD40/YVTN_repeat-like_dom_sf"/>
</dbReference>
<dbReference type="EMBL" id="BNCO01000032">
    <property type="protein sequence ID" value="GIL58743.1"/>
    <property type="molecule type" value="Genomic_DNA"/>
</dbReference>
<sequence length="1376" mass="149276">MLGASASEENRGAGHYGAIITSSFAFGLDIACKNCLWHIEGDRMMWSAGSQMVQYNTQSHEMRFTPLADRGARALVLSVASNFKYFAVAERVPGVEYDQISVYAFGADKRVKVLPHDSAISRAESSRVECMHFSENSKYLLVQYGLPDWRLTVWRWYSGKVLASHQMESRPVLSARFSPVDDLLLAVLTPTSVLQYRMDLDREVLTMLVAPPSWDAFNLSAMCWIAGNMLAVVGAGGAVNVFQEATTRMTTRVEPLPRAAAAAAEAAAAWAAATRADADAAAAAVAAASTEHLLTVAARGRGFIAAGTSGTVYFFEPPSVEQKRAGIRDLYVLVRRLAVDLPPPPLLGPGNGSRVHRAGGGGVLGLGLGPGVALNLPLPPGMTPMLGGCRPLVRLSVSAADDELVAVSGYGDVAVANMQLVLEREEKPIADVVGPELLEGEPFVRLLGGFLTGRVVGLAAAAAQPLIAAASSDDRQLRVWNYDARRCVVALTLEDEPLGLDLHPGGQLLLLALPDKVKMYSLLLDALDLQFEVAMKRPTAVRFSTGGALFAFVGRTNAVHLHATYHGQPLLATLKAHASTVTDLRFSADDRMLVSVGGGGAVYVWDLNTYSRVMDLELVDKQALYCSVAVYNSETGAAVVRASDGRMQQIFNGKVQYEVMCRGGPTAPSCLLGADKVLLAADDCGGVVSHGWPSELPPRPGFASLVPPPHPYPLHSALGGGITRMVLVPSRGLLFTANGDGTVLMSNVALVLDGILLESTFGMYPRGRLSSTASKIGSAASQRLLAGSSGAVVGSTSMSASSPTAAAAAAAATSGSGGGAVTPSAMPYYITIPEERLLAVREKAIEVAQLVGHAKNDAEYQAFRAAQVLRDTITKLEGDLETAKASLAERDAAIAKLQESGRLHERQVVKELEGAHMSAAEELEALYEKRLQVEMERVKVMAASRDDIRYKGEEEVKRLKAAHAKELQELRNYYQAQMDSLETKMSEASDERAEQDRFFTEYVKQAEEDFEDHSERINKKVHVLTEAAEVREQRLKADNNILKRTNLRLKADKTIDMKRMDKLATDNAALREQTEDLRLTIDKLKRELEERDAVNADNYVTIQQLRRKVQELEKHKYVLSYKAETYSKNMEPQREEIARLQEALEGHGKELLIQANRTQVLSRHVAEKDAALRTAKTSLAEFKRRCEHQDAAITCFAQELYAAMQLPDDRSVHGKSARQKALDDLVRKYCLGDPRVSANRNAASEAIAAAAAAETRVVLLQWRLDQEARTQRATQRITLNQNSQLLRELQVAQQDNRALRDRVDEAFVALREMQHRYYMLERRAGFKSSRAGDEDLADEDDDGGGGGGISGGEEGDMEGGGSAGSGIVSMSGRVPP</sequence>
<feature type="coiled-coil region" evidence="2">
    <location>
        <begin position="964"/>
        <end position="991"/>
    </location>
</feature>
<feature type="region of interest" description="Disordered" evidence="3">
    <location>
        <begin position="1328"/>
        <end position="1376"/>
    </location>
</feature>
<name>A0A8J4BDT4_9CHLO</name>
<feature type="compositionally biased region" description="Gly residues" evidence="3">
    <location>
        <begin position="1344"/>
        <end position="1364"/>
    </location>
</feature>
<accession>A0A8J4BDT4</accession>
<dbReference type="PANTHER" id="PTHR32215">
    <property type="entry name" value="CILIA- AND FLAGELLA-ASSOCIATED PROTEIN 57"/>
    <property type="match status" value="1"/>
</dbReference>
<dbReference type="SMART" id="SM00320">
    <property type="entry name" value="WD40"/>
    <property type="match status" value="6"/>
</dbReference>
<comment type="caution">
    <text evidence="4">The sequence shown here is derived from an EMBL/GenBank/DDBJ whole genome shotgun (WGS) entry which is preliminary data.</text>
</comment>
<keyword evidence="1" id="KW-0853">WD repeat</keyword>
<protein>
    <recommendedName>
        <fullName evidence="6">Cilia- and flagella-associated protein 57</fullName>
    </recommendedName>
</protein>
<feature type="repeat" description="WD" evidence="1">
    <location>
        <begin position="574"/>
        <end position="615"/>
    </location>
</feature>
<dbReference type="Proteomes" id="UP000747399">
    <property type="component" value="Unassembled WGS sequence"/>
</dbReference>
<gene>
    <name evidence="4" type="ORF">Vafri_13730</name>
</gene>
<proteinExistence type="predicted"/>
<dbReference type="PROSITE" id="PS50082">
    <property type="entry name" value="WD_REPEATS_2"/>
    <property type="match status" value="1"/>
</dbReference>
<evidence type="ECO:0000313" key="5">
    <source>
        <dbReference type="Proteomes" id="UP000747399"/>
    </source>
</evidence>
<dbReference type="PANTHER" id="PTHR32215:SF0">
    <property type="entry name" value="CILIA- AND FLAGELLA-ASSOCIATED PROTEIN 57"/>
    <property type="match status" value="1"/>
</dbReference>
<dbReference type="InterPro" id="IPR011047">
    <property type="entry name" value="Quinoprotein_ADH-like_sf"/>
</dbReference>